<evidence type="ECO:0000256" key="4">
    <source>
        <dbReference type="ARBA" id="ARBA00022692"/>
    </source>
</evidence>
<feature type="transmembrane region" description="Helical" evidence="10">
    <location>
        <begin position="187"/>
        <end position="204"/>
    </location>
</feature>
<name>A0A5A5TJ26_9CHLR</name>
<feature type="region of interest" description="Disordered" evidence="9">
    <location>
        <begin position="1"/>
        <end position="25"/>
    </location>
</feature>
<feature type="transmembrane region" description="Helical" evidence="10">
    <location>
        <begin position="161"/>
        <end position="181"/>
    </location>
</feature>
<dbReference type="InterPro" id="IPR011527">
    <property type="entry name" value="ABC1_TM_dom"/>
</dbReference>
<comment type="caution">
    <text evidence="13">The sequence shown here is derived from an EMBL/GenBank/DDBJ whole genome shotgun (WGS) entry which is preliminary data.</text>
</comment>
<dbReference type="PROSITE" id="PS50893">
    <property type="entry name" value="ABC_TRANSPORTER_2"/>
    <property type="match status" value="1"/>
</dbReference>
<evidence type="ECO:0000313" key="14">
    <source>
        <dbReference type="Proteomes" id="UP000322530"/>
    </source>
</evidence>
<dbReference type="InterPro" id="IPR039421">
    <property type="entry name" value="Type_1_exporter"/>
</dbReference>
<feature type="transmembrane region" description="Helical" evidence="10">
    <location>
        <begin position="41"/>
        <end position="65"/>
    </location>
</feature>
<dbReference type="AlphaFoldDB" id="A0A5A5TJ26"/>
<feature type="domain" description="ABC transporter" evidence="11">
    <location>
        <begin position="362"/>
        <end position="596"/>
    </location>
</feature>
<accession>A0A5A5TJ26</accession>
<dbReference type="Pfam" id="PF00005">
    <property type="entry name" value="ABC_tran"/>
    <property type="match status" value="1"/>
</dbReference>
<dbReference type="RefSeq" id="WP_149404063.1">
    <property type="nucleotide sequence ID" value="NZ_BIXY01000099.1"/>
</dbReference>
<dbReference type="Gene3D" id="3.40.50.300">
    <property type="entry name" value="P-loop containing nucleotide triphosphate hydrolases"/>
    <property type="match status" value="1"/>
</dbReference>
<dbReference type="SUPFAM" id="SSF52540">
    <property type="entry name" value="P-loop containing nucleoside triphosphate hydrolases"/>
    <property type="match status" value="1"/>
</dbReference>
<keyword evidence="3" id="KW-1003">Cell membrane</keyword>
<evidence type="ECO:0000256" key="9">
    <source>
        <dbReference type="SAM" id="MobiDB-lite"/>
    </source>
</evidence>
<dbReference type="GO" id="GO:0005886">
    <property type="term" value="C:plasma membrane"/>
    <property type="evidence" value="ECO:0007669"/>
    <property type="project" value="UniProtKB-SubCell"/>
</dbReference>
<dbReference type="PROSITE" id="PS00211">
    <property type="entry name" value="ABC_TRANSPORTER_1"/>
    <property type="match status" value="1"/>
</dbReference>
<evidence type="ECO:0000256" key="8">
    <source>
        <dbReference type="ARBA" id="ARBA00023136"/>
    </source>
</evidence>
<keyword evidence="14" id="KW-1185">Reference proteome</keyword>
<gene>
    <name evidence="13" type="ORF">KDI_47890</name>
</gene>
<evidence type="ECO:0000256" key="2">
    <source>
        <dbReference type="ARBA" id="ARBA00022448"/>
    </source>
</evidence>
<evidence type="ECO:0000256" key="6">
    <source>
        <dbReference type="ARBA" id="ARBA00022840"/>
    </source>
</evidence>
<evidence type="ECO:0000256" key="7">
    <source>
        <dbReference type="ARBA" id="ARBA00022989"/>
    </source>
</evidence>
<evidence type="ECO:0000256" key="1">
    <source>
        <dbReference type="ARBA" id="ARBA00004651"/>
    </source>
</evidence>
<dbReference type="FunFam" id="1.20.1560.10:FF:000011">
    <property type="entry name" value="Multidrug ABC transporter ATP-binding protein"/>
    <property type="match status" value="1"/>
</dbReference>
<organism evidence="13 14">
    <name type="scientific">Dictyobacter arantiisoli</name>
    <dbReference type="NCBI Taxonomy" id="2014874"/>
    <lineage>
        <taxon>Bacteria</taxon>
        <taxon>Bacillati</taxon>
        <taxon>Chloroflexota</taxon>
        <taxon>Ktedonobacteria</taxon>
        <taxon>Ktedonobacterales</taxon>
        <taxon>Dictyobacteraceae</taxon>
        <taxon>Dictyobacter</taxon>
    </lineage>
</organism>
<feature type="transmembrane region" description="Helical" evidence="10">
    <location>
        <begin position="268"/>
        <end position="289"/>
    </location>
</feature>
<comment type="subcellular location">
    <subcellularLocation>
        <location evidence="1">Cell membrane</location>
        <topology evidence="1">Multi-pass membrane protein</topology>
    </subcellularLocation>
</comment>
<evidence type="ECO:0000259" key="12">
    <source>
        <dbReference type="PROSITE" id="PS50929"/>
    </source>
</evidence>
<proteinExistence type="predicted"/>
<dbReference type="Pfam" id="PF00664">
    <property type="entry name" value="ABC_membrane"/>
    <property type="match status" value="1"/>
</dbReference>
<evidence type="ECO:0000256" key="5">
    <source>
        <dbReference type="ARBA" id="ARBA00022741"/>
    </source>
</evidence>
<keyword evidence="8 10" id="KW-0472">Membrane</keyword>
<dbReference type="PANTHER" id="PTHR43394">
    <property type="entry name" value="ATP-DEPENDENT PERMEASE MDL1, MITOCHONDRIAL"/>
    <property type="match status" value="1"/>
</dbReference>
<feature type="transmembrane region" description="Helical" evidence="10">
    <location>
        <begin position="301"/>
        <end position="320"/>
    </location>
</feature>
<dbReference type="GO" id="GO:0005524">
    <property type="term" value="F:ATP binding"/>
    <property type="evidence" value="ECO:0007669"/>
    <property type="project" value="UniProtKB-KW"/>
</dbReference>
<dbReference type="Gene3D" id="1.20.1560.10">
    <property type="entry name" value="ABC transporter type 1, transmembrane domain"/>
    <property type="match status" value="1"/>
</dbReference>
<feature type="transmembrane region" description="Helical" evidence="10">
    <location>
        <begin position="85"/>
        <end position="110"/>
    </location>
</feature>
<keyword evidence="7 10" id="KW-1133">Transmembrane helix</keyword>
<dbReference type="InterPro" id="IPR003439">
    <property type="entry name" value="ABC_transporter-like_ATP-bd"/>
</dbReference>
<dbReference type="CDD" id="cd18576">
    <property type="entry name" value="ABC_6TM_bac_exporter_ABCB8_10_like"/>
    <property type="match status" value="1"/>
</dbReference>
<dbReference type="PANTHER" id="PTHR43394:SF1">
    <property type="entry name" value="ATP-BINDING CASSETTE SUB-FAMILY B MEMBER 10, MITOCHONDRIAL"/>
    <property type="match status" value="1"/>
</dbReference>
<dbReference type="GO" id="GO:0016887">
    <property type="term" value="F:ATP hydrolysis activity"/>
    <property type="evidence" value="ECO:0007669"/>
    <property type="project" value="InterPro"/>
</dbReference>
<evidence type="ECO:0000313" key="13">
    <source>
        <dbReference type="EMBL" id="GCF11225.1"/>
    </source>
</evidence>
<dbReference type="InterPro" id="IPR017871">
    <property type="entry name" value="ABC_transporter-like_CS"/>
</dbReference>
<keyword evidence="5" id="KW-0547">Nucleotide-binding</keyword>
<dbReference type="EMBL" id="BIXY01000099">
    <property type="protein sequence ID" value="GCF11225.1"/>
    <property type="molecule type" value="Genomic_DNA"/>
</dbReference>
<dbReference type="PROSITE" id="PS50929">
    <property type="entry name" value="ABC_TM1F"/>
    <property type="match status" value="1"/>
</dbReference>
<dbReference type="GO" id="GO:0015421">
    <property type="term" value="F:ABC-type oligopeptide transporter activity"/>
    <property type="evidence" value="ECO:0007669"/>
    <property type="project" value="TreeGrafter"/>
</dbReference>
<dbReference type="FunFam" id="3.40.50.300:FF:000287">
    <property type="entry name" value="Multidrug ABC transporter ATP-binding protein"/>
    <property type="match status" value="1"/>
</dbReference>
<keyword evidence="6 13" id="KW-0067">ATP-binding</keyword>
<dbReference type="InterPro" id="IPR027417">
    <property type="entry name" value="P-loop_NTPase"/>
</dbReference>
<dbReference type="InterPro" id="IPR036640">
    <property type="entry name" value="ABC1_TM_sf"/>
</dbReference>
<evidence type="ECO:0000256" key="10">
    <source>
        <dbReference type="SAM" id="Phobius"/>
    </source>
</evidence>
<dbReference type="SMART" id="SM00382">
    <property type="entry name" value="AAA"/>
    <property type="match status" value="1"/>
</dbReference>
<feature type="domain" description="ABC transmembrane type-1" evidence="12">
    <location>
        <begin position="46"/>
        <end position="328"/>
    </location>
</feature>
<keyword evidence="4 10" id="KW-0812">Transmembrane</keyword>
<protein>
    <submittedName>
        <fullName evidence="13">ABC transporter ATP-binding protein</fullName>
    </submittedName>
</protein>
<keyword evidence="2" id="KW-0813">Transport</keyword>
<evidence type="ECO:0000256" key="3">
    <source>
        <dbReference type="ARBA" id="ARBA00022475"/>
    </source>
</evidence>
<dbReference type="Proteomes" id="UP000322530">
    <property type="component" value="Unassembled WGS sequence"/>
</dbReference>
<evidence type="ECO:0000259" key="11">
    <source>
        <dbReference type="PROSITE" id="PS50893"/>
    </source>
</evidence>
<dbReference type="SUPFAM" id="SSF90123">
    <property type="entry name" value="ABC transporter transmembrane region"/>
    <property type="match status" value="1"/>
</dbReference>
<dbReference type="InterPro" id="IPR003593">
    <property type="entry name" value="AAA+_ATPase"/>
</dbReference>
<sequence length="603" mass="66290">MFGRQRTASAAKPLAGSESGSQPNRSTAATARRLFSFLRPFWLFMFGAGICLVFASGTNLVFPWVIQHLLDSVFLHHDPALLNRIALLLLAVFAFSMLLGFGQNYLISYVGERLVADLRKQVHAHLQSLPLAFFTQRQVGDIMSRVTTDVTRVQAGLTTNVLSLIQQVITLSGSVLIIALLDWRLTLLILLVVPLIVLSALLFGRRFRGYSKAVQDELGAVSSLLEETLSSIRVVKTFAREPYEIERFNSGVERTFTLSMHLTRARAFFSPLVSFLAFVSVVIVIWFGGTEVLAGRLTPGQLVSFVIYMVLIAGPVAQLGNLYGQIQESLGAAERIFEVLDAVPERPDLPTAIALPALAGKIVFDHVSFGYHLDTPVLRDLSLTVSAGQTVAVVGPSGAGKTTITGLIARLYEPDRGQILVDGYDLQEIKIRSLREQIALVPQEPTLFGGTIRENIAYGRLNATLAEIEAAAESAHAAEFIERLPLGYETLVGERGVKLSAGQRQRIAIARAVLRNPRILILDEATASLDNESEALVQDALRRLMRQRTTLVIAHRLTTIEDADQILVLDHGQIVEQGKHTELLAQEGLYARLYHRQFDAEPA</sequence>
<dbReference type="OrthoDB" id="9770415at2"/>
<reference evidence="13 14" key="1">
    <citation type="submission" date="2019-01" db="EMBL/GenBank/DDBJ databases">
        <title>Draft genome sequence of Dictyobacter sp. Uno17.</title>
        <authorList>
            <person name="Wang C.M."/>
            <person name="Zheng Y."/>
            <person name="Sakai Y."/>
            <person name="Abe K."/>
            <person name="Yokota A."/>
            <person name="Yabe S."/>
        </authorList>
    </citation>
    <scope>NUCLEOTIDE SEQUENCE [LARGE SCALE GENOMIC DNA]</scope>
    <source>
        <strain evidence="13 14">Uno17</strain>
    </source>
</reference>